<keyword evidence="1" id="KW-0472">Membrane</keyword>
<keyword evidence="1" id="KW-1133">Transmembrane helix</keyword>
<proteinExistence type="predicted"/>
<evidence type="ECO:0000313" key="2">
    <source>
        <dbReference type="EMBL" id="KGG83787.1"/>
    </source>
</evidence>
<dbReference type="EMBL" id="AWTN01000133">
    <property type="protein sequence ID" value="KGG83787.1"/>
    <property type="molecule type" value="Genomic_DNA"/>
</dbReference>
<keyword evidence="1" id="KW-0812">Transmembrane</keyword>
<feature type="transmembrane region" description="Helical" evidence="1">
    <location>
        <begin position="93"/>
        <end position="114"/>
    </location>
</feature>
<accession>A0A0E3B8P1</accession>
<dbReference type="Proteomes" id="UP000029567">
    <property type="component" value="Unassembled WGS sequence"/>
</dbReference>
<feature type="transmembrane region" description="Helical" evidence="1">
    <location>
        <begin position="12"/>
        <end position="31"/>
    </location>
</feature>
<protein>
    <submittedName>
        <fullName evidence="2">Uncharacterized protein</fullName>
    </submittedName>
</protein>
<name>A0A0E3B8P1_9BURK</name>
<evidence type="ECO:0000256" key="1">
    <source>
        <dbReference type="SAM" id="Phobius"/>
    </source>
</evidence>
<gene>
    <name evidence="2" type="ORF">P245_24715</name>
</gene>
<organism evidence="2 3">
    <name type="scientific">Comamonas thiooxydans</name>
    <dbReference type="NCBI Taxonomy" id="363952"/>
    <lineage>
        <taxon>Bacteria</taxon>
        <taxon>Pseudomonadati</taxon>
        <taxon>Pseudomonadota</taxon>
        <taxon>Betaproteobacteria</taxon>
        <taxon>Burkholderiales</taxon>
        <taxon>Comamonadaceae</taxon>
        <taxon>Comamonas</taxon>
    </lineage>
</organism>
<dbReference type="AlphaFoldDB" id="A0A0E3B8P1"/>
<reference evidence="2 3" key="1">
    <citation type="submission" date="2013-09" db="EMBL/GenBank/DDBJ databases">
        <title>High correlation between genotypes and phenotypes of environmental bacteria Comamonas testosteroni strains.</title>
        <authorList>
            <person name="Liu L."/>
            <person name="Zhu W."/>
            <person name="Xia X."/>
            <person name="Xu B."/>
            <person name="Luo M."/>
            <person name="Wang G."/>
        </authorList>
    </citation>
    <scope>NUCLEOTIDE SEQUENCE [LARGE SCALE GENOMIC DNA]</scope>
    <source>
        <strain evidence="2 3">JL14</strain>
    </source>
</reference>
<comment type="caution">
    <text evidence="2">The sequence shown here is derived from an EMBL/GenBank/DDBJ whole genome shotgun (WGS) entry which is preliminary data.</text>
</comment>
<evidence type="ECO:0000313" key="3">
    <source>
        <dbReference type="Proteomes" id="UP000029567"/>
    </source>
</evidence>
<sequence>MNKVRKPFRATTVLKVFLAYCCIMVGLTQASRLAQWEEGTLVLIKGNAEARNYHGKVSREFLSGNYLLEAADGSVQVVQANLVRGVESRDSGITFMGVLLAAAGIVMAALLFIFKPIRHLFRQTD</sequence>